<gene>
    <name evidence="2" type="ORF">GUJ93_ZPchr0001g32683</name>
</gene>
<feature type="region of interest" description="Disordered" evidence="1">
    <location>
        <begin position="42"/>
        <end position="61"/>
    </location>
</feature>
<dbReference type="AlphaFoldDB" id="A0A8J5R795"/>
<protein>
    <submittedName>
        <fullName evidence="2">Uncharacterized protein</fullName>
    </submittedName>
</protein>
<dbReference type="EMBL" id="JAAALK010000288">
    <property type="protein sequence ID" value="KAG8052970.1"/>
    <property type="molecule type" value="Genomic_DNA"/>
</dbReference>
<proteinExistence type="predicted"/>
<comment type="caution">
    <text evidence="2">The sequence shown here is derived from an EMBL/GenBank/DDBJ whole genome shotgun (WGS) entry which is preliminary data.</text>
</comment>
<reference evidence="2" key="1">
    <citation type="journal article" date="2021" name="bioRxiv">
        <title>Whole Genome Assembly and Annotation of Northern Wild Rice, Zizania palustris L., Supports a Whole Genome Duplication in the Zizania Genus.</title>
        <authorList>
            <person name="Haas M."/>
            <person name="Kono T."/>
            <person name="Macchietto M."/>
            <person name="Millas R."/>
            <person name="McGilp L."/>
            <person name="Shao M."/>
            <person name="Duquette J."/>
            <person name="Hirsch C.N."/>
            <person name="Kimball J."/>
        </authorList>
    </citation>
    <scope>NUCLEOTIDE SEQUENCE</scope>
    <source>
        <tissue evidence="2">Fresh leaf tissue</tissue>
    </source>
</reference>
<evidence type="ECO:0000256" key="1">
    <source>
        <dbReference type="SAM" id="MobiDB-lite"/>
    </source>
</evidence>
<evidence type="ECO:0000313" key="2">
    <source>
        <dbReference type="EMBL" id="KAG8052970.1"/>
    </source>
</evidence>
<sequence length="113" mass="11933">MARSSRVLDGDDDPVAPMANGVDAEDGWAPVVTTVAAAWMEEARGGGEHRPEAKQGRKPRKGVAALWSASARALGVWVQGGEPRGLNRGLAGVVLARELEETRRFLSISGEVS</sequence>
<dbReference type="Proteomes" id="UP000729402">
    <property type="component" value="Unassembled WGS sequence"/>
</dbReference>
<name>A0A8J5R795_ZIZPA</name>
<reference evidence="2" key="2">
    <citation type="submission" date="2021-02" db="EMBL/GenBank/DDBJ databases">
        <authorList>
            <person name="Kimball J.A."/>
            <person name="Haas M.W."/>
            <person name="Macchietto M."/>
            <person name="Kono T."/>
            <person name="Duquette J."/>
            <person name="Shao M."/>
        </authorList>
    </citation>
    <scope>NUCLEOTIDE SEQUENCE</scope>
    <source>
        <tissue evidence="2">Fresh leaf tissue</tissue>
    </source>
</reference>
<evidence type="ECO:0000313" key="3">
    <source>
        <dbReference type="Proteomes" id="UP000729402"/>
    </source>
</evidence>
<accession>A0A8J5R795</accession>
<organism evidence="2 3">
    <name type="scientific">Zizania palustris</name>
    <name type="common">Northern wild rice</name>
    <dbReference type="NCBI Taxonomy" id="103762"/>
    <lineage>
        <taxon>Eukaryota</taxon>
        <taxon>Viridiplantae</taxon>
        <taxon>Streptophyta</taxon>
        <taxon>Embryophyta</taxon>
        <taxon>Tracheophyta</taxon>
        <taxon>Spermatophyta</taxon>
        <taxon>Magnoliopsida</taxon>
        <taxon>Liliopsida</taxon>
        <taxon>Poales</taxon>
        <taxon>Poaceae</taxon>
        <taxon>BOP clade</taxon>
        <taxon>Oryzoideae</taxon>
        <taxon>Oryzeae</taxon>
        <taxon>Zizaniinae</taxon>
        <taxon>Zizania</taxon>
    </lineage>
</organism>
<keyword evidence="3" id="KW-1185">Reference proteome</keyword>
<feature type="region of interest" description="Disordered" evidence="1">
    <location>
        <begin position="1"/>
        <end position="23"/>
    </location>
</feature>
<feature type="compositionally biased region" description="Basic and acidic residues" evidence="1">
    <location>
        <begin position="42"/>
        <end position="55"/>
    </location>
</feature>